<keyword evidence="3" id="KW-1185">Reference proteome</keyword>
<dbReference type="InterPro" id="IPR009857">
    <property type="entry name" value="UPF0352"/>
</dbReference>
<proteinExistence type="inferred from homology"/>
<dbReference type="RefSeq" id="WP_345338744.1">
    <property type="nucleotide sequence ID" value="NZ_BAABLI010000007.1"/>
</dbReference>
<dbReference type="InterPro" id="IPR023202">
    <property type="entry name" value="YejL_sf"/>
</dbReference>
<accession>A0ABW4XHN0</accession>
<dbReference type="EMBL" id="JBHUHT010000004">
    <property type="protein sequence ID" value="MFD2094577.1"/>
    <property type="molecule type" value="Genomic_DNA"/>
</dbReference>
<organism evidence="2 3">
    <name type="scientific">Corallincola platygyrae</name>
    <dbReference type="NCBI Taxonomy" id="1193278"/>
    <lineage>
        <taxon>Bacteria</taxon>
        <taxon>Pseudomonadati</taxon>
        <taxon>Pseudomonadota</taxon>
        <taxon>Gammaproteobacteria</taxon>
        <taxon>Alteromonadales</taxon>
        <taxon>Psychromonadaceae</taxon>
        <taxon>Corallincola</taxon>
    </lineage>
</organism>
<protein>
    <recommendedName>
        <fullName evidence="1">UPF0352 protein ACFSJ3_01145</fullName>
    </recommendedName>
</protein>
<evidence type="ECO:0000313" key="2">
    <source>
        <dbReference type="EMBL" id="MFD2094577.1"/>
    </source>
</evidence>
<dbReference type="HAMAP" id="MF_00816">
    <property type="entry name" value="UPF0352"/>
    <property type="match status" value="1"/>
</dbReference>
<dbReference type="Gene3D" id="1.10.3390.10">
    <property type="entry name" value="YejL-like"/>
    <property type="match status" value="1"/>
</dbReference>
<evidence type="ECO:0000313" key="3">
    <source>
        <dbReference type="Proteomes" id="UP001597380"/>
    </source>
</evidence>
<name>A0ABW4XHN0_9GAMM</name>
<dbReference type="Pfam" id="PF07208">
    <property type="entry name" value="DUF1414"/>
    <property type="match status" value="1"/>
</dbReference>
<reference evidence="3" key="1">
    <citation type="journal article" date="2019" name="Int. J. Syst. Evol. Microbiol.">
        <title>The Global Catalogue of Microorganisms (GCM) 10K type strain sequencing project: providing services to taxonomists for standard genome sequencing and annotation.</title>
        <authorList>
            <consortium name="The Broad Institute Genomics Platform"/>
            <consortium name="The Broad Institute Genome Sequencing Center for Infectious Disease"/>
            <person name="Wu L."/>
            <person name="Ma J."/>
        </authorList>
    </citation>
    <scope>NUCLEOTIDE SEQUENCE [LARGE SCALE GENOMIC DNA]</scope>
    <source>
        <strain evidence="3">CGMCC 1.10992</strain>
    </source>
</reference>
<sequence length="70" mass="7747">MPQVSKYSNSQIEKALNDVLDVLQSQDATIDFSLMILGNATSHILQQIPEEKRAAVLDSFTKALKQSAQQ</sequence>
<dbReference type="SUPFAM" id="SSF158651">
    <property type="entry name" value="YejL-like"/>
    <property type="match status" value="1"/>
</dbReference>
<gene>
    <name evidence="2" type="ORF">ACFSJ3_01145</name>
</gene>
<comment type="similarity">
    <text evidence="1">Belongs to the UPF0352 family.</text>
</comment>
<dbReference type="Proteomes" id="UP001597380">
    <property type="component" value="Unassembled WGS sequence"/>
</dbReference>
<evidence type="ECO:0000256" key="1">
    <source>
        <dbReference type="HAMAP-Rule" id="MF_00816"/>
    </source>
</evidence>
<comment type="caution">
    <text evidence="2">The sequence shown here is derived from an EMBL/GenBank/DDBJ whole genome shotgun (WGS) entry which is preliminary data.</text>
</comment>